<gene>
    <name evidence="3" type="ORF">ACFFGY_00110</name>
</gene>
<name>A0ABV6JLN7_9PROT</name>
<dbReference type="InterPro" id="IPR031768">
    <property type="entry name" value="CBM60_xylan-bd"/>
</dbReference>
<keyword evidence="4" id="KW-1185">Reference proteome</keyword>
<organism evidence="3 4">
    <name type="scientific">Roseomonas elaeocarpi</name>
    <dbReference type="NCBI Taxonomy" id="907779"/>
    <lineage>
        <taxon>Bacteria</taxon>
        <taxon>Pseudomonadati</taxon>
        <taxon>Pseudomonadota</taxon>
        <taxon>Alphaproteobacteria</taxon>
        <taxon>Acetobacterales</taxon>
        <taxon>Roseomonadaceae</taxon>
        <taxon>Roseomonas</taxon>
    </lineage>
</organism>
<dbReference type="InterPro" id="IPR012334">
    <property type="entry name" value="Pectin_lyas_fold"/>
</dbReference>
<dbReference type="InterPro" id="IPR006626">
    <property type="entry name" value="PbH1"/>
</dbReference>
<dbReference type="PANTHER" id="PTHR36453:SF1">
    <property type="entry name" value="RIGHT HANDED BETA HELIX DOMAIN-CONTAINING PROTEIN"/>
    <property type="match status" value="1"/>
</dbReference>
<feature type="domain" description="Right handed beta helix" evidence="1">
    <location>
        <begin position="232"/>
        <end position="325"/>
    </location>
</feature>
<dbReference type="EMBL" id="JBHLUN010000001">
    <property type="protein sequence ID" value="MFC0406629.1"/>
    <property type="molecule type" value="Genomic_DNA"/>
</dbReference>
<dbReference type="Pfam" id="PF16841">
    <property type="entry name" value="CBM60"/>
    <property type="match status" value="1"/>
</dbReference>
<evidence type="ECO:0000313" key="4">
    <source>
        <dbReference type="Proteomes" id="UP001589865"/>
    </source>
</evidence>
<feature type="domain" description="Carbohydrate binding module xylan-binding" evidence="2">
    <location>
        <begin position="10"/>
        <end position="97"/>
    </location>
</feature>
<dbReference type="Gene3D" id="2.160.20.10">
    <property type="entry name" value="Single-stranded right-handed beta-helix, Pectin lyase-like"/>
    <property type="match status" value="1"/>
</dbReference>
<sequence>MANALTTYEISVNASATLAQGVGAHFRLLVDDVQVGDATVGTNQQSYDFDASLDSSKAHSIKVVYDNDTYVDGQDRNLLLQSISVNGNTVQATDAREVYHATGGPGDLQSTGDMVWAGTAEFNLPSSVFGSGSTSNPVSSLAPAASASAPNAFFVSTTGSDAADGSAAHPFASLARAVAAMEGSAIHTTYVQGGTYNLSSTLTLGQADSGMTIKAVEGQTAVLNGNGHDSLISVNGASGVTLSGLTFSHGGDGGAVALNNTSGVSVLGNHFTDNGRGLEMVNADASVISGNQIENSARDGIEVKDGSDHNLFDSNVINGVSSTGTTGGGMFMHGVNYNTISHNLVENIGGLGIGIENWDNQTINVGNVITDNVVRNTNTNTPYDSGAIYVLGRSGVDTQTVISNNLVEKTGAGGDAHTVAIYLDDYTSGVTVTDNVLRDVGTHGIEIHGGHNVAVTNNVFDLGNDANSAIFFHDIQSGDLHDIAVSGNVITSSKASQQAYDVYATGNMGVSHNEYWNTAGGQINTGPDSSAVVADPHFQDAANGNYALASGSAAGAVGFTQIDQSATGLQPTTEHWYL</sequence>
<dbReference type="Proteomes" id="UP001589865">
    <property type="component" value="Unassembled WGS sequence"/>
</dbReference>
<evidence type="ECO:0000259" key="2">
    <source>
        <dbReference type="Pfam" id="PF16841"/>
    </source>
</evidence>
<evidence type="ECO:0000313" key="3">
    <source>
        <dbReference type="EMBL" id="MFC0406629.1"/>
    </source>
</evidence>
<protein>
    <submittedName>
        <fullName evidence="3">Right-handed parallel beta-helix repeat-containing protein</fullName>
    </submittedName>
</protein>
<dbReference type="InterPro" id="IPR011050">
    <property type="entry name" value="Pectin_lyase_fold/virulence"/>
</dbReference>
<dbReference type="SMART" id="SM00710">
    <property type="entry name" value="PbH1"/>
    <property type="match status" value="10"/>
</dbReference>
<dbReference type="InterPro" id="IPR039448">
    <property type="entry name" value="Beta_helix"/>
</dbReference>
<dbReference type="RefSeq" id="WP_377042301.1">
    <property type="nucleotide sequence ID" value="NZ_JBHLUN010000001.1"/>
</dbReference>
<evidence type="ECO:0000259" key="1">
    <source>
        <dbReference type="Pfam" id="PF13229"/>
    </source>
</evidence>
<reference evidence="3 4" key="1">
    <citation type="submission" date="2024-09" db="EMBL/GenBank/DDBJ databases">
        <authorList>
            <person name="Sun Q."/>
            <person name="Mori K."/>
        </authorList>
    </citation>
    <scope>NUCLEOTIDE SEQUENCE [LARGE SCALE GENOMIC DNA]</scope>
    <source>
        <strain evidence="3 4">TBRC 5777</strain>
    </source>
</reference>
<comment type="caution">
    <text evidence="3">The sequence shown here is derived from an EMBL/GenBank/DDBJ whole genome shotgun (WGS) entry which is preliminary data.</text>
</comment>
<dbReference type="Gene3D" id="2.60.60.40">
    <property type="match status" value="1"/>
</dbReference>
<proteinExistence type="predicted"/>
<dbReference type="Pfam" id="PF13229">
    <property type="entry name" value="Beta_helix"/>
    <property type="match status" value="1"/>
</dbReference>
<dbReference type="PANTHER" id="PTHR36453">
    <property type="entry name" value="SECRETED PROTEIN-RELATED"/>
    <property type="match status" value="1"/>
</dbReference>
<accession>A0ABV6JLN7</accession>
<dbReference type="SUPFAM" id="SSF51126">
    <property type="entry name" value="Pectin lyase-like"/>
    <property type="match status" value="2"/>
</dbReference>